<accession>A0A1H0HMP9</accession>
<proteinExistence type="predicted"/>
<dbReference type="EMBL" id="FNJB01000002">
    <property type="protein sequence ID" value="SDO20390.1"/>
    <property type="molecule type" value="Genomic_DNA"/>
</dbReference>
<dbReference type="Pfam" id="PF14684">
    <property type="entry name" value="Tricorn_C1"/>
    <property type="match status" value="1"/>
</dbReference>
<dbReference type="Gene3D" id="3.30.750.44">
    <property type="match status" value="1"/>
</dbReference>
<reference evidence="4" key="1">
    <citation type="submission" date="2016-10" db="EMBL/GenBank/DDBJ databases">
        <authorList>
            <person name="Varghese N."/>
            <person name="Submissions S."/>
        </authorList>
    </citation>
    <scope>NUCLEOTIDE SEQUENCE [LARGE SCALE GENOMIC DNA]</scope>
    <source>
        <strain evidence="4">IBRC-M 10655</strain>
    </source>
</reference>
<evidence type="ECO:0000256" key="1">
    <source>
        <dbReference type="SAM" id="SignalP"/>
    </source>
</evidence>
<dbReference type="Proteomes" id="UP000199651">
    <property type="component" value="Unassembled WGS sequence"/>
</dbReference>
<evidence type="ECO:0000259" key="2">
    <source>
        <dbReference type="Pfam" id="PF14684"/>
    </source>
</evidence>
<name>A0A1H0HMP9_9PSEU</name>
<feature type="signal peptide" evidence="1">
    <location>
        <begin position="1"/>
        <end position="27"/>
    </location>
</feature>
<dbReference type="STRING" id="504798.SAMN05421871_101125"/>
<dbReference type="InterPro" id="IPR028204">
    <property type="entry name" value="Tricorn_C1"/>
</dbReference>
<feature type="chain" id="PRO_5011615520" description="Tricorn protease C1 domain-containing protein" evidence="1">
    <location>
        <begin position="28"/>
        <end position="162"/>
    </location>
</feature>
<keyword evidence="4" id="KW-1185">Reference proteome</keyword>
<gene>
    <name evidence="3" type="ORF">SAMN05192558_102178</name>
</gene>
<keyword evidence="1" id="KW-0732">Signal</keyword>
<organism evidence="3 4">
    <name type="scientific">Actinokineospora alba</name>
    <dbReference type="NCBI Taxonomy" id="504798"/>
    <lineage>
        <taxon>Bacteria</taxon>
        <taxon>Bacillati</taxon>
        <taxon>Actinomycetota</taxon>
        <taxon>Actinomycetes</taxon>
        <taxon>Pseudonocardiales</taxon>
        <taxon>Pseudonocardiaceae</taxon>
        <taxon>Actinokineospora</taxon>
    </lineage>
</organism>
<dbReference type="AlphaFoldDB" id="A0A1H0HMP9"/>
<feature type="domain" description="Tricorn protease C1" evidence="2">
    <location>
        <begin position="127"/>
        <end position="158"/>
    </location>
</feature>
<evidence type="ECO:0000313" key="4">
    <source>
        <dbReference type="Proteomes" id="UP000199651"/>
    </source>
</evidence>
<sequence length="162" mass="17738">MMSTKQRRVAAGMTVGLLSTFALVPQAAASTIDGLWETDGYGTVIKIANGEATPYETTRISCVAGKPVSRSTDPTGVARFGSFTFRARGNTAIQHIDGSVDDRRLRRLEALPPDCAAPGGAGPLRTFDVFWTTYAENYPFFALKGIDWTAVRDRYRHWCART</sequence>
<protein>
    <recommendedName>
        <fullName evidence="2">Tricorn protease C1 domain-containing protein</fullName>
    </recommendedName>
</protein>
<evidence type="ECO:0000313" key="3">
    <source>
        <dbReference type="EMBL" id="SDO20390.1"/>
    </source>
</evidence>